<gene>
    <name evidence="1" type="ORF">EVAR_2719_1</name>
</gene>
<dbReference type="GO" id="GO:0003676">
    <property type="term" value="F:nucleic acid binding"/>
    <property type="evidence" value="ECO:0007669"/>
    <property type="project" value="InterPro"/>
</dbReference>
<sequence length="81" mass="9145">MITPDHKSLATQKILREFGREVLMRSPYSPDLVPSDFHLLRTNAIHDHGMCDILIPHRIRFCDPRSGPGRTCVRPSGPGLI</sequence>
<keyword evidence="2" id="KW-1185">Reference proteome</keyword>
<organism evidence="1 2">
    <name type="scientific">Eumeta variegata</name>
    <name type="common">Bagworm moth</name>
    <name type="synonym">Eumeta japonica</name>
    <dbReference type="NCBI Taxonomy" id="151549"/>
    <lineage>
        <taxon>Eukaryota</taxon>
        <taxon>Metazoa</taxon>
        <taxon>Ecdysozoa</taxon>
        <taxon>Arthropoda</taxon>
        <taxon>Hexapoda</taxon>
        <taxon>Insecta</taxon>
        <taxon>Pterygota</taxon>
        <taxon>Neoptera</taxon>
        <taxon>Endopterygota</taxon>
        <taxon>Lepidoptera</taxon>
        <taxon>Glossata</taxon>
        <taxon>Ditrysia</taxon>
        <taxon>Tineoidea</taxon>
        <taxon>Psychidae</taxon>
        <taxon>Oiketicinae</taxon>
        <taxon>Eumeta</taxon>
    </lineage>
</organism>
<dbReference type="EMBL" id="BGZK01000027">
    <property type="protein sequence ID" value="GBP07572.1"/>
    <property type="molecule type" value="Genomic_DNA"/>
</dbReference>
<protein>
    <recommendedName>
        <fullName evidence="3">Histone-lysine N-methyltransferase SETMAR</fullName>
    </recommendedName>
</protein>
<proteinExistence type="predicted"/>
<dbReference type="Proteomes" id="UP000299102">
    <property type="component" value="Unassembled WGS sequence"/>
</dbReference>
<accession>A0A4C1SZE0</accession>
<evidence type="ECO:0000313" key="1">
    <source>
        <dbReference type="EMBL" id="GBP07572.1"/>
    </source>
</evidence>
<dbReference type="InterPro" id="IPR036397">
    <property type="entry name" value="RNaseH_sf"/>
</dbReference>
<evidence type="ECO:0008006" key="3">
    <source>
        <dbReference type="Google" id="ProtNLM"/>
    </source>
</evidence>
<comment type="caution">
    <text evidence="1">The sequence shown here is derived from an EMBL/GenBank/DDBJ whole genome shotgun (WGS) entry which is preliminary data.</text>
</comment>
<evidence type="ECO:0000313" key="2">
    <source>
        <dbReference type="Proteomes" id="UP000299102"/>
    </source>
</evidence>
<reference evidence="1 2" key="1">
    <citation type="journal article" date="2019" name="Commun. Biol.">
        <title>The bagworm genome reveals a unique fibroin gene that provides high tensile strength.</title>
        <authorList>
            <person name="Kono N."/>
            <person name="Nakamura H."/>
            <person name="Ohtoshi R."/>
            <person name="Tomita M."/>
            <person name="Numata K."/>
            <person name="Arakawa K."/>
        </authorList>
    </citation>
    <scope>NUCLEOTIDE SEQUENCE [LARGE SCALE GENOMIC DNA]</scope>
</reference>
<dbReference type="Gene3D" id="3.30.420.10">
    <property type="entry name" value="Ribonuclease H-like superfamily/Ribonuclease H"/>
    <property type="match status" value="1"/>
</dbReference>
<name>A0A4C1SZE0_EUMVA</name>
<dbReference type="AlphaFoldDB" id="A0A4C1SZE0"/>